<dbReference type="Pfam" id="PF23559">
    <property type="entry name" value="WHD_DRP"/>
    <property type="match status" value="1"/>
</dbReference>
<feature type="domain" description="Retrovirus-related Pol polyprotein from transposon TNT 1-94-like beta-barrel" evidence="6">
    <location>
        <begin position="24"/>
        <end position="105"/>
    </location>
</feature>
<keyword evidence="10" id="KW-1185">Reference proteome</keyword>
<organism evidence="9 10">
    <name type="scientific">Hevea brasiliensis</name>
    <name type="common">Para rubber tree</name>
    <name type="synonym">Siphonia brasiliensis</name>
    <dbReference type="NCBI Taxonomy" id="3981"/>
    <lineage>
        <taxon>Eukaryota</taxon>
        <taxon>Viridiplantae</taxon>
        <taxon>Streptophyta</taxon>
        <taxon>Embryophyta</taxon>
        <taxon>Tracheophyta</taxon>
        <taxon>Spermatophyta</taxon>
        <taxon>Magnoliopsida</taxon>
        <taxon>eudicotyledons</taxon>
        <taxon>Gunneridae</taxon>
        <taxon>Pentapetalae</taxon>
        <taxon>rosids</taxon>
        <taxon>fabids</taxon>
        <taxon>Malpighiales</taxon>
        <taxon>Euphorbiaceae</taxon>
        <taxon>Crotonoideae</taxon>
        <taxon>Micrandreae</taxon>
        <taxon>Hevea</taxon>
    </lineage>
</organism>
<evidence type="ECO:0000259" key="5">
    <source>
        <dbReference type="Pfam" id="PF18052"/>
    </source>
</evidence>
<evidence type="ECO:0000259" key="6">
    <source>
        <dbReference type="Pfam" id="PF22936"/>
    </source>
</evidence>
<evidence type="ECO:0000259" key="4">
    <source>
        <dbReference type="Pfam" id="PF00931"/>
    </source>
</evidence>
<proteinExistence type="predicted"/>
<evidence type="ECO:0000259" key="7">
    <source>
        <dbReference type="Pfam" id="PF23559"/>
    </source>
</evidence>
<dbReference type="InterPro" id="IPR058922">
    <property type="entry name" value="WHD_DRP"/>
</dbReference>
<dbReference type="PANTHER" id="PTHR23155">
    <property type="entry name" value="DISEASE RESISTANCE PROTEIN RP"/>
    <property type="match status" value="1"/>
</dbReference>
<dbReference type="Pfam" id="PF22936">
    <property type="entry name" value="Pol_BBD"/>
    <property type="match status" value="1"/>
</dbReference>
<name>A0A6A6KBK4_HEVBR</name>
<gene>
    <name evidence="9" type="ORF">GH714_013596</name>
</gene>
<dbReference type="Pfam" id="PF00931">
    <property type="entry name" value="NB-ARC"/>
    <property type="match status" value="1"/>
</dbReference>
<feature type="domain" description="Disease resistance R13L4/SHOC-2-like LRR" evidence="8">
    <location>
        <begin position="517"/>
        <end position="732"/>
    </location>
</feature>
<dbReference type="InterPro" id="IPR044974">
    <property type="entry name" value="Disease_R_plants"/>
</dbReference>
<evidence type="ECO:0000259" key="8">
    <source>
        <dbReference type="Pfam" id="PF23598"/>
    </source>
</evidence>
<dbReference type="InterPro" id="IPR032675">
    <property type="entry name" value="LRR_dom_sf"/>
</dbReference>
<dbReference type="InterPro" id="IPR036388">
    <property type="entry name" value="WH-like_DNA-bd_sf"/>
</dbReference>
<evidence type="ECO:0008006" key="11">
    <source>
        <dbReference type="Google" id="ProtNLM"/>
    </source>
</evidence>
<keyword evidence="1" id="KW-0677">Repeat</keyword>
<evidence type="ECO:0000256" key="1">
    <source>
        <dbReference type="ARBA" id="ARBA00022737"/>
    </source>
</evidence>
<dbReference type="Proteomes" id="UP000467840">
    <property type="component" value="Chromosome 3"/>
</dbReference>
<dbReference type="InterPro" id="IPR027417">
    <property type="entry name" value="P-loop_NTPase"/>
</dbReference>
<feature type="domain" description="NB-ARC" evidence="4">
    <location>
        <begin position="284"/>
        <end position="364"/>
    </location>
</feature>
<evidence type="ECO:0000313" key="10">
    <source>
        <dbReference type="Proteomes" id="UP000467840"/>
    </source>
</evidence>
<sequence length="802" mass="91408">MISDLHIGMVTELNMATTTKSNDWWYDSGATVHVCNDKTQFKNYEEVVNGQKVLMGNHDSAKVVGKGSVELNFTSGKKLLLVNVLYVPEIRKNLVSASLLCKKGYKAVLESDKIIVSINGLFVGKGKSTDKIMASVDALISPLVQQLLTVATNHAQYVIEFSHQFEVMKGRLQKIKVLLGDSDNRNKEIVQTTLATFRDLMFEADDILTDCLIREEYRKNHICFRYQTGIKLKDINSRMKEMEDILGVHLKKPTDGSSSHEDDTEQFTRITSQDYHEGDIVEVENDVKKIEKWILREDYKLLKIGIVGMGGLGKTTISKKIFNDTVVRDHFNQKIWVSVSSSFRMEVILRSILEQSGEKSVEQSQEGGQSGQISAVADQKENSDVMKSLKLSYDALPPDLKQCLLCFSIYPEDFDIQAEKLIHWWIGEGLIQGKDSNTAIEMGFKQLSKLVSRCLVEVVDARGYDGRVYSCKMHDLVRDLTLEMAKDEKFCSFDHEHKQELTQCSRWLGFTSEMDAQSLSKTPKLRALLRTTNNLTQPHKNLGSLCSLRALDLSNNKLDKVAFKNLLSSISSLERLAYLNLSGSKGLEEVPDSIRKLRNLQILVLSGCTKLSKLSSSITSLKRIKTASQSNRKSFQLLELGKLGELRILRMHLSKDSDITSLDVLSKLEKLKVLSIDFGTEKLDGKSMQETLDQLPPPQGLEELYLRRYRHDTLPKWVNPQFLRKLVYLCIEDGDLFDICAGETTWNLEGLRLNLLPYLKKDWNILRKEMPCLRYAEVSDCYQIDNFRRADHQEYKPRIWRP</sequence>
<evidence type="ECO:0000256" key="2">
    <source>
        <dbReference type="ARBA" id="ARBA00022741"/>
    </source>
</evidence>
<dbReference type="Gene3D" id="3.80.10.10">
    <property type="entry name" value="Ribonuclease Inhibitor"/>
    <property type="match status" value="1"/>
</dbReference>
<dbReference type="Gene3D" id="3.40.50.300">
    <property type="entry name" value="P-loop containing nucleotide triphosphate hydrolases"/>
    <property type="match status" value="1"/>
</dbReference>
<dbReference type="Gene3D" id="1.20.5.4130">
    <property type="match status" value="1"/>
</dbReference>
<dbReference type="InterPro" id="IPR001611">
    <property type="entry name" value="Leu-rich_rpt"/>
</dbReference>
<dbReference type="EMBL" id="JAAGAX010000017">
    <property type="protein sequence ID" value="KAF2286300.1"/>
    <property type="molecule type" value="Genomic_DNA"/>
</dbReference>
<keyword evidence="2" id="KW-0547">Nucleotide-binding</keyword>
<reference evidence="9 10" key="1">
    <citation type="journal article" date="2020" name="Mol. Plant">
        <title>The Chromosome-Based Rubber Tree Genome Provides New Insights into Spurge Genome Evolution and Rubber Biosynthesis.</title>
        <authorList>
            <person name="Liu J."/>
            <person name="Shi C."/>
            <person name="Shi C.C."/>
            <person name="Li W."/>
            <person name="Zhang Q.J."/>
            <person name="Zhang Y."/>
            <person name="Li K."/>
            <person name="Lu H.F."/>
            <person name="Shi C."/>
            <person name="Zhu S.T."/>
            <person name="Xiao Z.Y."/>
            <person name="Nan H."/>
            <person name="Yue Y."/>
            <person name="Zhu X.G."/>
            <person name="Wu Y."/>
            <person name="Hong X.N."/>
            <person name="Fan G.Y."/>
            <person name="Tong Y."/>
            <person name="Zhang D."/>
            <person name="Mao C.L."/>
            <person name="Liu Y.L."/>
            <person name="Hao S.J."/>
            <person name="Liu W.Q."/>
            <person name="Lv M.Q."/>
            <person name="Zhang H.B."/>
            <person name="Liu Y."/>
            <person name="Hu-Tang G.R."/>
            <person name="Wang J.P."/>
            <person name="Wang J.H."/>
            <person name="Sun Y.H."/>
            <person name="Ni S.B."/>
            <person name="Chen W.B."/>
            <person name="Zhang X.C."/>
            <person name="Jiao Y.N."/>
            <person name="Eichler E.E."/>
            <person name="Li G.H."/>
            <person name="Liu X."/>
            <person name="Gao L.Z."/>
        </authorList>
    </citation>
    <scope>NUCLEOTIDE SEQUENCE [LARGE SCALE GENOMIC DNA]</scope>
    <source>
        <strain evidence="10">cv. GT1</strain>
        <tissue evidence="9">Leaf</tissue>
    </source>
</reference>
<feature type="domain" description="Disease resistance N-terminal" evidence="5">
    <location>
        <begin position="140"/>
        <end position="221"/>
    </location>
</feature>
<dbReference type="PRINTS" id="PR00364">
    <property type="entry name" value="DISEASERSIST"/>
</dbReference>
<dbReference type="GO" id="GO:0098542">
    <property type="term" value="P:defense response to other organism"/>
    <property type="evidence" value="ECO:0007669"/>
    <property type="project" value="TreeGrafter"/>
</dbReference>
<feature type="domain" description="Disease resistance protein winged helix" evidence="7">
    <location>
        <begin position="409"/>
        <end position="480"/>
    </location>
</feature>
<dbReference type="Pfam" id="PF23598">
    <property type="entry name" value="LRR_14"/>
    <property type="match status" value="1"/>
</dbReference>
<dbReference type="Gene3D" id="1.10.10.10">
    <property type="entry name" value="Winged helix-like DNA-binding domain superfamily/Winged helix DNA-binding domain"/>
    <property type="match status" value="1"/>
</dbReference>
<dbReference type="GO" id="GO:0043531">
    <property type="term" value="F:ADP binding"/>
    <property type="evidence" value="ECO:0007669"/>
    <property type="project" value="InterPro"/>
</dbReference>
<dbReference type="SUPFAM" id="SSF52540">
    <property type="entry name" value="P-loop containing nucleoside triphosphate hydrolases"/>
    <property type="match status" value="1"/>
</dbReference>
<protein>
    <recommendedName>
        <fullName evidence="11">NB-ARC domain-containing protein</fullName>
    </recommendedName>
</protein>
<evidence type="ECO:0000313" key="9">
    <source>
        <dbReference type="EMBL" id="KAF2286300.1"/>
    </source>
</evidence>
<dbReference type="PROSITE" id="PS51450">
    <property type="entry name" value="LRR"/>
    <property type="match status" value="1"/>
</dbReference>
<dbReference type="InterPro" id="IPR041118">
    <property type="entry name" value="Rx_N"/>
</dbReference>
<dbReference type="PANTHER" id="PTHR23155:SF759">
    <property type="entry name" value="AAA+ ATPASE DOMAIN-CONTAINING PROTEIN"/>
    <property type="match status" value="1"/>
</dbReference>
<evidence type="ECO:0000256" key="3">
    <source>
        <dbReference type="ARBA" id="ARBA00022821"/>
    </source>
</evidence>
<dbReference type="Pfam" id="PF18052">
    <property type="entry name" value="Rx_N"/>
    <property type="match status" value="1"/>
</dbReference>
<dbReference type="SUPFAM" id="SSF52047">
    <property type="entry name" value="RNI-like"/>
    <property type="match status" value="1"/>
</dbReference>
<dbReference type="InterPro" id="IPR055414">
    <property type="entry name" value="LRR_R13L4/SHOC2-like"/>
</dbReference>
<dbReference type="InterPro" id="IPR054722">
    <property type="entry name" value="PolX-like_BBD"/>
</dbReference>
<keyword evidence="3" id="KW-0611">Plant defense</keyword>
<dbReference type="InterPro" id="IPR002182">
    <property type="entry name" value="NB-ARC"/>
</dbReference>
<comment type="caution">
    <text evidence="9">The sequence shown here is derived from an EMBL/GenBank/DDBJ whole genome shotgun (WGS) entry which is preliminary data.</text>
</comment>
<accession>A0A6A6KBK4</accession>
<dbReference type="FunFam" id="1.10.10.10:FF:000322">
    <property type="entry name" value="Probable disease resistance protein At1g63360"/>
    <property type="match status" value="1"/>
</dbReference>
<dbReference type="AlphaFoldDB" id="A0A6A6KBK4"/>